<dbReference type="AlphaFoldDB" id="A0A5Q2REN7"/>
<protein>
    <submittedName>
        <fullName evidence="4">D-2-hydroxyacid dehydrogenase</fullName>
    </submittedName>
</protein>
<reference evidence="4 5" key="1">
    <citation type="submission" date="2019-11" db="EMBL/GenBank/DDBJ databases">
        <authorList>
            <person name="He Y."/>
        </authorList>
    </citation>
    <scope>NUCLEOTIDE SEQUENCE [LARGE SCALE GENOMIC DNA]</scope>
    <source>
        <strain evidence="4 5">SCSIO 58843</strain>
    </source>
</reference>
<keyword evidence="2" id="KW-0520">NAD</keyword>
<accession>A0A5Q2REN7</accession>
<dbReference type="InterPro" id="IPR029753">
    <property type="entry name" value="D-isomer_DH_CS"/>
</dbReference>
<dbReference type="Proteomes" id="UP000334019">
    <property type="component" value="Chromosome"/>
</dbReference>
<dbReference type="InterPro" id="IPR036291">
    <property type="entry name" value="NAD(P)-bd_dom_sf"/>
</dbReference>
<proteinExistence type="predicted"/>
<gene>
    <name evidence="4" type="ORF">GH723_09280</name>
</gene>
<dbReference type="PANTHER" id="PTHR43333">
    <property type="entry name" value="2-HACID_DH_C DOMAIN-CONTAINING PROTEIN"/>
    <property type="match status" value="1"/>
</dbReference>
<keyword evidence="5" id="KW-1185">Reference proteome</keyword>
<dbReference type="InterPro" id="IPR006140">
    <property type="entry name" value="D-isomer_DH_NAD-bd"/>
</dbReference>
<dbReference type="GO" id="GO:0051287">
    <property type="term" value="F:NAD binding"/>
    <property type="evidence" value="ECO:0007669"/>
    <property type="project" value="InterPro"/>
</dbReference>
<evidence type="ECO:0000259" key="3">
    <source>
        <dbReference type="Pfam" id="PF02826"/>
    </source>
</evidence>
<dbReference type="PROSITE" id="PS00671">
    <property type="entry name" value="D_2_HYDROXYACID_DH_3"/>
    <property type="match status" value="1"/>
</dbReference>
<dbReference type="Pfam" id="PF02826">
    <property type="entry name" value="2-Hacid_dh_C"/>
    <property type="match status" value="1"/>
</dbReference>
<name>A0A5Q2REN7_9ACTN</name>
<keyword evidence="1" id="KW-0560">Oxidoreductase</keyword>
<sequence length="330" mass="35575">MDVFLTAAARSLHRSVLDEAAPSARWLCLGDDGTLRDESSGEELDIRTATPEVAWMTTDLVDGGPMRPFFGLVTRSSSLRWLQSSAAGFDAPVFGELVRRGVRLTASHIAGPPIADFVLRAALDHLQDADAWRAAAARHEWDPHELVEMGSTRWLVIGLGTIGREVAVRARAFGAHVTGVRRSPVGDEPVDAMARPDEVPGLLPESHVVVLATPANAGTVHLVDEDFLRHMRADAVLVNVGRGALVDEGALLPALDEGQLARAVLDVTETEPLPADDPLWDHPKVVVTPHSSALGDGRRRRAAEAFVENVRRYVGGEPLLHEVTVDDIDA</sequence>
<evidence type="ECO:0000256" key="1">
    <source>
        <dbReference type="ARBA" id="ARBA00023002"/>
    </source>
</evidence>
<feature type="domain" description="D-isomer specific 2-hydroxyacid dehydrogenase NAD-binding" evidence="3">
    <location>
        <begin position="122"/>
        <end position="291"/>
    </location>
</feature>
<dbReference type="Gene3D" id="3.40.50.720">
    <property type="entry name" value="NAD(P)-binding Rossmann-like Domain"/>
    <property type="match status" value="2"/>
</dbReference>
<evidence type="ECO:0000313" key="5">
    <source>
        <dbReference type="Proteomes" id="UP000334019"/>
    </source>
</evidence>
<organism evidence="4 5">
    <name type="scientific">Actinomarinicola tropica</name>
    <dbReference type="NCBI Taxonomy" id="2789776"/>
    <lineage>
        <taxon>Bacteria</taxon>
        <taxon>Bacillati</taxon>
        <taxon>Actinomycetota</taxon>
        <taxon>Acidimicrobiia</taxon>
        <taxon>Acidimicrobiales</taxon>
        <taxon>Iamiaceae</taxon>
        <taxon>Actinomarinicola</taxon>
    </lineage>
</organism>
<dbReference type="CDD" id="cd05300">
    <property type="entry name" value="2-Hacid_dh_1"/>
    <property type="match status" value="1"/>
</dbReference>
<dbReference type="KEGG" id="atq:GH723_09280"/>
<dbReference type="EMBL" id="CP045851">
    <property type="protein sequence ID" value="QGG95269.1"/>
    <property type="molecule type" value="Genomic_DNA"/>
</dbReference>
<dbReference type="RefSeq" id="WP_153759377.1">
    <property type="nucleotide sequence ID" value="NZ_CP045851.1"/>
</dbReference>
<dbReference type="GO" id="GO:0016616">
    <property type="term" value="F:oxidoreductase activity, acting on the CH-OH group of donors, NAD or NADP as acceptor"/>
    <property type="evidence" value="ECO:0007669"/>
    <property type="project" value="UniProtKB-ARBA"/>
</dbReference>
<dbReference type="PRINTS" id="PR00411">
    <property type="entry name" value="PNDRDTASEI"/>
</dbReference>
<dbReference type="PANTHER" id="PTHR43333:SF1">
    <property type="entry name" value="D-ISOMER SPECIFIC 2-HYDROXYACID DEHYDROGENASE NAD-BINDING DOMAIN-CONTAINING PROTEIN"/>
    <property type="match status" value="1"/>
</dbReference>
<evidence type="ECO:0000313" key="4">
    <source>
        <dbReference type="EMBL" id="QGG95269.1"/>
    </source>
</evidence>
<evidence type="ECO:0000256" key="2">
    <source>
        <dbReference type="ARBA" id="ARBA00023027"/>
    </source>
</evidence>
<dbReference type="SUPFAM" id="SSF51735">
    <property type="entry name" value="NAD(P)-binding Rossmann-fold domains"/>
    <property type="match status" value="1"/>
</dbReference>